<dbReference type="PROSITE" id="PS50893">
    <property type="entry name" value="ABC_TRANSPORTER_2"/>
    <property type="match status" value="1"/>
</dbReference>
<keyword evidence="1" id="KW-0813">Transport</keyword>
<evidence type="ECO:0000259" key="5">
    <source>
        <dbReference type="PROSITE" id="PS50893"/>
    </source>
</evidence>
<dbReference type="Proteomes" id="UP001595925">
    <property type="component" value="Unassembled WGS sequence"/>
</dbReference>
<dbReference type="InterPro" id="IPR003439">
    <property type="entry name" value="ABC_transporter-like_ATP-bd"/>
</dbReference>
<dbReference type="PANTHER" id="PTHR42788">
    <property type="entry name" value="TAURINE IMPORT ATP-BINDING PROTEIN-RELATED"/>
    <property type="match status" value="1"/>
</dbReference>
<evidence type="ECO:0000256" key="1">
    <source>
        <dbReference type="ARBA" id="ARBA00022448"/>
    </source>
</evidence>
<dbReference type="InterPro" id="IPR027417">
    <property type="entry name" value="P-loop_NTPase"/>
</dbReference>
<evidence type="ECO:0000313" key="6">
    <source>
        <dbReference type="EMBL" id="MFC4986899.1"/>
    </source>
</evidence>
<organism evidence="6 7">
    <name type="scientific">Saliphagus infecundisoli</name>
    <dbReference type="NCBI Taxonomy" id="1849069"/>
    <lineage>
        <taxon>Archaea</taxon>
        <taxon>Methanobacteriati</taxon>
        <taxon>Methanobacteriota</taxon>
        <taxon>Stenosarchaea group</taxon>
        <taxon>Halobacteria</taxon>
        <taxon>Halobacteriales</taxon>
        <taxon>Natrialbaceae</taxon>
        <taxon>Saliphagus</taxon>
    </lineage>
</organism>
<dbReference type="EMBL" id="JBHSJG010000012">
    <property type="protein sequence ID" value="MFC4986899.1"/>
    <property type="molecule type" value="Genomic_DNA"/>
</dbReference>
<dbReference type="AlphaFoldDB" id="A0ABD5QBJ6"/>
<dbReference type="PANTHER" id="PTHR42788:SF13">
    <property type="entry name" value="ALIPHATIC SULFONATES IMPORT ATP-BINDING PROTEIN SSUB"/>
    <property type="match status" value="1"/>
</dbReference>
<dbReference type="Gene3D" id="3.40.50.300">
    <property type="entry name" value="P-loop containing nucleotide triphosphate hydrolases"/>
    <property type="match status" value="1"/>
</dbReference>
<dbReference type="RefSeq" id="WP_224829125.1">
    <property type="nucleotide sequence ID" value="NZ_JAIVEF010000015.1"/>
</dbReference>
<protein>
    <submittedName>
        <fullName evidence="6">ABC transporter ATP-binding protein</fullName>
    </submittedName>
</protein>
<dbReference type="CDD" id="cd03293">
    <property type="entry name" value="ABC_NrtD_SsuB_transporters"/>
    <property type="match status" value="1"/>
</dbReference>
<sequence>MTGQQHETTEETGSTAQQGSVLLDEVTKVYDPDGEHVVAVDDVDLRIDAGEFITVLGPSGCGKSTLMNCIAGFLEPTSGHVYVDGDRVEGPSERRGVVFQANRLLPWKTIEENVNLGPKMRGELVEGRASELLAEMGIEGTEDQYPTELSGGMQQRAEIARLLANDPDIMLMDEPFSALDALTKEIMQEMLLEIWEKDNRTVVFITHDVSEAIFLADRVVVMSAAPGEVKADIEVDIPRPRNLDVTTTDRFKELEREVLELIHSEAREAMGGA</sequence>
<proteinExistence type="predicted"/>
<accession>A0ABD5QBJ6</accession>
<evidence type="ECO:0000256" key="2">
    <source>
        <dbReference type="ARBA" id="ARBA00022741"/>
    </source>
</evidence>
<dbReference type="InterPro" id="IPR003593">
    <property type="entry name" value="AAA+_ATPase"/>
</dbReference>
<dbReference type="InterPro" id="IPR017871">
    <property type="entry name" value="ABC_transporter-like_CS"/>
</dbReference>
<evidence type="ECO:0000256" key="4">
    <source>
        <dbReference type="SAM" id="MobiDB-lite"/>
    </source>
</evidence>
<keyword evidence="3 6" id="KW-0067">ATP-binding</keyword>
<gene>
    <name evidence="6" type="ORF">ACFPFO_03760</name>
</gene>
<reference evidence="6 7" key="1">
    <citation type="journal article" date="2019" name="Int. J. Syst. Evol. Microbiol.">
        <title>The Global Catalogue of Microorganisms (GCM) 10K type strain sequencing project: providing services to taxonomists for standard genome sequencing and annotation.</title>
        <authorList>
            <consortium name="The Broad Institute Genomics Platform"/>
            <consortium name="The Broad Institute Genome Sequencing Center for Infectious Disease"/>
            <person name="Wu L."/>
            <person name="Ma J."/>
        </authorList>
    </citation>
    <scope>NUCLEOTIDE SEQUENCE [LARGE SCALE GENOMIC DNA]</scope>
    <source>
        <strain evidence="6 7">CGMCC 1.15824</strain>
    </source>
</reference>
<dbReference type="InterPro" id="IPR050166">
    <property type="entry name" value="ABC_transporter_ATP-bind"/>
</dbReference>
<feature type="domain" description="ABC transporter" evidence="5">
    <location>
        <begin position="21"/>
        <end position="249"/>
    </location>
</feature>
<comment type="caution">
    <text evidence="6">The sequence shown here is derived from an EMBL/GenBank/DDBJ whole genome shotgun (WGS) entry which is preliminary data.</text>
</comment>
<name>A0ABD5QBJ6_9EURY</name>
<keyword evidence="2" id="KW-0547">Nucleotide-binding</keyword>
<evidence type="ECO:0000313" key="7">
    <source>
        <dbReference type="Proteomes" id="UP001595925"/>
    </source>
</evidence>
<dbReference type="Pfam" id="PF00005">
    <property type="entry name" value="ABC_tran"/>
    <property type="match status" value="1"/>
</dbReference>
<dbReference type="SMART" id="SM00382">
    <property type="entry name" value="AAA"/>
    <property type="match status" value="1"/>
</dbReference>
<dbReference type="PROSITE" id="PS00211">
    <property type="entry name" value="ABC_TRANSPORTER_1"/>
    <property type="match status" value="1"/>
</dbReference>
<feature type="region of interest" description="Disordered" evidence="4">
    <location>
        <begin position="1"/>
        <end position="20"/>
    </location>
</feature>
<evidence type="ECO:0000256" key="3">
    <source>
        <dbReference type="ARBA" id="ARBA00022840"/>
    </source>
</evidence>
<dbReference type="SUPFAM" id="SSF52540">
    <property type="entry name" value="P-loop containing nucleoside triphosphate hydrolases"/>
    <property type="match status" value="1"/>
</dbReference>
<keyword evidence="7" id="KW-1185">Reference proteome</keyword>
<dbReference type="GO" id="GO:0005524">
    <property type="term" value="F:ATP binding"/>
    <property type="evidence" value="ECO:0007669"/>
    <property type="project" value="UniProtKB-KW"/>
</dbReference>